<evidence type="ECO:0000313" key="3">
    <source>
        <dbReference type="Proteomes" id="UP000655225"/>
    </source>
</evidence>
<protein>
    <submittedName>
        <fullName evidence="2">Uncharacterized protein</fullName>
    </submittedName>
</protein>
<dbReference type="PANTHER" id="PTHR31170:SF21">
    <property type="match status" value="1"/>
</dbReference>
<evidence type="ECO:0000313" key="2">
    <source>
        <dbReference type="EMBL" id="KAF8403232.1"/>
    </source>
</evidence>
<keyword evidence="1" id="KW-0812">Transmembrane</keyword>
<dbReference type="OrthoDB" id="658695at2759"/>
<dbReference type="EMBL" id="JABCRI010000007">
    <property type="protein sequence ID" value="KAF8403232.1"/>
    <property type="molecule type" value="Genomic_DNA"/>
</dbReference>
<feature type="transmembrane region" description="Helical" evidence="1">
    <location>
        <begin position="411"/>
        <end position="438"/>
    </location>
</feature>
<proteinExistence type="predicted"/>
<keyword evidence="3" id="KW-1185">Reference proteome</keyword>
<reference evidence="2 3" key="1">
    <citation type="submission" date="2020-04" db="EMBL/GenBank/DDBJ databases">
        <title>Plant Genome Project.</title>
        <authorList>
            <person name="Zhang R.-G."/>
        </authorList>
    </citation>
    <scope>NUCLEOTIDE SEQUENCE [LARGE SCALE GENOMIC DNA]</scope>
    <source>
        <strain evidence="2">YNK0</strain>
        <tissue evidence="2">Leaf</tissue>
    </source>
</reference>
<dbReference type="Pfam" id="PF03140">
    <property type="entry name" value="DUF247"/>
    <property type="match status" value="1"/>
</dbReference>
<keyword evidence="1" id="KW-1133">Transmembrane helix</keyword>
<comment type="caution">
    <text evidence="2">The sequence shown here is derived from an EMBL/GenBank/DDBJ whole genome shotgun (WGS) entry which is preliminary data.</text>
</comment>
<sequence>MEGNSIEGEDHHVISIHRLTSTMQLKILETPRLLSNQAGRSTCSIFRVPQSLIEINGKSYQPLIVSIGPYHHGEKHLQMIQEHKWRFLGSLVSRTQTRGLGLEHYLNAIEPLEDKARESYSEVIGLGTDEFVEMMVLDGCFIVELFRMVGRQVRVEEDDPIFSMSWIFPFLTRDLLKLENQLPYFVLQTLFDLSKMPGEDTGPSLATLALKFFDNMMERPNEVISRYHNLDGKHLLDLFRSSFIPSNLEEPEKSNSSSQVIQCVVKLRRAGIKFKPGTADSFLDIKFRNGVLEIPTITIDDFTGSFFLNCVAFEQCNKHCSNHMTTYATLMDCIINTPKDVWFLCDDNIIENYFGTDAEVAQFFNNLGKDVSFDIDRCYLSKLFDDVNQYYRDDWHVQWASFKHTYFETPWSFISALAALILLILTVAQTFFTIYPYYIHRS</sequence>
<accession>A0A835DJS8</accession>
<name>A0A835DJS8_TETSI</name>
<keyword evidence="1" id="KW-0472">Membrane</keyword>
<dbReference type="InterPro" id="IPR004158">
    <property type="entry name" value="DUF247_pln"/>
</dbReference>
<dbReference type="AlphaFoldDB" id="A0A835DJS8"/>
<gene>
    <name evidence="2" type="ORF">HHK36_011333</name>
</gene>
<organism evidence="2 3">
    <name type="scientific">Tetracentron sinense</name>
    <name type="common">Spur-leaf</name>
    <dbReference type="NCBI Taxonomy" id="13715"/>
    <lineage>
        <taxon>Eukaryota</taxon>
        <taxon>Viridiplantae</taxon>
        <taxon>Streptophyta</taxon>
        <taxon>Embryophyta</taxon>
        <taxon>Tracheophyta</taxon>
        <taxon>Spermatophyta</taxon>
        <taxon>Magnoliopsida</taxon>
        <taxon>Trochodendrales</taxon>
        <taxon>Trochodendraceae</taxon>
        <taxon>Tetracentron</taxon>
    </lineage>
</organism>
<dbReference type="PANTHER" id="PTHR31170">
    <property type="entry name" value="BNAC04G53230D PROTEIN"/>
    <property type="match status" value="1"/>
</dbReference>
<dbReference type="Proteomes" id="UP000655225">
    <property type="component" value="Unassembled WGS sequence"/>
</dbReference>
<dbReference type="OMA" id="PSCCIFR"/>
<evidence type="ECO:0000256" key="1">
    <source>
        <dbReference type="SAM" id="Phobius"/>
    </source>
</evidence>